<evidence type="ECO:0000313" key="2">
    <source>
        <dbReference type="Proteomes" id="UP000253744"/>
    </source>
</evidence>
<geneLocation type="plasmid" evidence="2">
    <name>pdrdi</name>
</geneLocation>
<reference evidence="1 2" key="1">
    <citation type="submission" date="2018-07" db="EMBL/GenBank/DDBJ databases">
        <title>Complete Genome and Methylome Analysis of Deinococcus wulumuqiensis NEB 479.</title>
        <authorList>
            <person name="Fomenkov A."/>
            <person name="Luyten Y."/>
            <person name="Vincze T."/>
            <person name="Anton B.P."/>
            <person name="Clark T."/>
            <person name="Roberts R.J."/>
            <person name="Morgan R.D."/>
        </authorList>
    </citation>
    <scope>NUCLEOTIDE SEQUENCE [LARGE SCALE GENOMIC DNA]</scope>
    <source>
        <strain evidence="1 2">NEB 479</strain>
        <plasmid evidence="2">Plasmid pdrdi</plasmid>
    </source>
</reference>
<name>A0A345ILU5_9DEIO</name>
<accession>A0A345ILU5</accession>
<sequence>MLSTLTKQLASFFGLLIENGLVNLAGELGVKCRHLGEKLGKPRVFRLQQLEIGVEGSQLLLQFWA</sequence>
<protein>
    <submittedName>
        <fullName evidence="1">Uncharacterized protein</fullName>
    </submittedName>
</protein>
<dbReference type="AlphaFoldDB" id="A0A345ILU5"/>
<gene>
    <name evidence="1" type="ORF">DVJ83_16055</name>
</gene>
<dbReference type="Proteomes" id="UP000253744">
    <property type="component" value="Plasmid pDrdI"/>
</dbReference>
<proteinExistence type="predicted"/>
<dbReference type="EMBL" id="CP031163">
    <property type="protein sequence ID" value="AXH00668.1"/>
    <property type="molecule type" value="Genomic_DNA"/>
</dbReference>
<evidence type="ECO:0000313" key="1">
    <source>
        <dbReference type="EMBL" id="AXH00668.1"/>
    </source>
</evidence>
<dbReference type="KEGG" id="dwu:DVJ83_16055"/>
<organism evidence="1 2">
    <name type="scientific">Deinococcus wulumuqiensis</name>
    <dbReference type="NCBI Taxonomy" id="980427"/>
    <lineage>
        <taxon>Bacteria</taxon>
        <taxon>Thermotogati</taxon>
        <taxon>Deinococcota</taxon>
        <taxon>Deinococci</taxon>
        <taxon>Deinococcales</taxon>
        <taxon>Deinococcaceae</taxon>
        <taxon>Deinococcus</taxon>
    </lineage>
</organism>
<keyword evidence="1" id="KW-0614">Plasmid</keyword>